<dbReference type="SUPFAM" id="SSF46785">
    <property type="entry name" value="Winged helix' DNA-binding domain"/>
    <property type="match status" value="1"/>
</dbReference>
<evidence type="ECO:0000256" key="1">
    <source>
        <dbReference type="ARBA" id="ARBA00009437"/>
    </source>
</evidence>
<keyword evidence="4" id="KW-0804">Transcription</keyword>
<dbReference type="Pfam" id="PF03466">
    <property type="entry name" value="LysR_substrate"/>
    <property type="match status" value="1"/>
</dbReference>
<evidence type="ECO:0000256" key="4">
    <source>
        <dbReference type="ARBA" id="ARBA00023163"/>
    </source>
</evidence>
<feature type="domain" description="HTH lysR-type" evidence="5">
    <location>
        <begin position="4"/>
        <end position="61"/>
    </location>
</feature>
<dbReference type="Gene3D" id="1.10.10.10">
    <property type="entry name" value="Winged helix-like DNA-binding domain superfamily/Winged helix DNA-binding domain"/>
    <property type="match status" value="1"/>
</dbReference>
<proteinExistence type="inferred from homology"/>
<evidence type="ECO:0000259" key="5">
    <source>
        <dbReference type="PROSITE" id="PS50931"/>
    </source>
</evidence>
<dbReference type="Gene3D" id="3.40.190.10">
    <property type="entry name" value="Periplasmic binding protein-like II"/>
    <property type="match status" value="2"/>
</dbReference>
<comment type="similarity">
    <text evidence="1">Belongs to the LysR transcriptional regulatory family.</text>
</comment>
<evidence type="ECO:0000256" key="3">
    <source>
        <dbReference type="ARBA" id="ARBA00023125"/>
    </source>
</evidence>
<dbReference type="CDD" id="cd08414">
    <property type="entry name" value="PBP2_LTTR_aromatics_like"/>
    <property type="match status" value="1"/>
</dbReference>
<dbReference type="EMBL" id="JAUJYW010000002">
    <property type="protein sequence ID" value="MDN8598703.1"/>
    <property type="molecule type" value="Genomic_DNA"/>
</dbReference>
<gene>
    <name evidence="6" type="ORF">Q0A17_04600</name>
</gene>
<comment type="caution">
    <text evidence="6">The sequence shown here is derived from an EMBL/GenBank/DDBJ whole genome shotgun (WGS) entry which is preliminary data.</text>
</comment>
<dbReference type="PRINTS" id="PR00039">
    <property type="entry name" value="HTHLYSR"/>
</dbReference>
<keyword evidence="3" id="KW-0238">DNA-binding</keyword>
<dbReference type="SUPFAM" id="SSF53850">
    <property type="entry name" value="Periplasmic binding protein-like II"/>
    <property type="match status" value="1"/>
</dbReference>
<name>A0ABT8PQU6_9ENTR</name>
<dbReference type="InterPro" id="IPR036388">
    <property type="entry name" value="WH-like_DNA-bd_sf"/>
</dbReference>
<evidence type="ECO:0000256" key="2">
    <source>
        <dbReference type="ARBA" id="ARBA00023015"/>
    </source>
</evidence>
<protein>
    <submittedName>
        <fullName evidence="6">LysR family transcriptional regulator</fullName>
    </submittedName>
</protein>
<dbReference type="Pfam" id="PF00126">
    <property type="entry name" value="HTH_1"/>
    <property type="match status" value="1"/>
</dbReference>
<accession>A0ABT8PQU6</accession>
<dbReference type="PROSITE" id="PS50931">
    <property type="entry name" value="HTH_LYSR"/>
    <property type="match status" value="1"/>
</dbReference>
<organism evidence="6 7">
    <name type="scientific">Citrobacter enshiensis</name>
    <dbReference type="NCBI Taxonomy" id="2971264"/>
    <lineage>
        <taxon>Bacteria</taxon>
        <taxon>Pseudomonadati</taxon>
        <taxon>Pseudomonadota</taxon>
        <taxon>Gammaproteobacteria</taxon>
        <taxon>Enterobacterales</taxon>
        <taxon>Enterobacteriaceae</taxon>
        <taxon>Citrobacter</taxon>
    </lineage>
</organism>
<keyword evidence="2" id="KW-0805">Transcription regulation</keyword>
<dbReference type="InterPro" id="IPR036390">
    <property type="entry name" value="WH_DNA-bd_sf"/>
</dbReference>
<dbReference type="Proteomes" id="UP001174867">
    <property type="component" value="Unassembled WGS sequence"/>
</dbReference>
<keyword evidence="7" id="KW-1185">Reference proteome</keyword>
<dbReference type="RefSeq" id="WP_301697197.1">
    <property type="nucleotide sequence ID" value="NZ_JAUJYW010000002.1"/>
</dbReference>
<reference evidence="6 7" key="1">
    <citation type="submission" date="2023-07" db="EMBL/GenBank/DDBJ databases">
        <title>Citrobacter selenititolerans sp. nov., isolated from seleniferous soil.</title>
        <authorList>
            <person name="Zhang S."/>
            <person name="Li K."/>
            <person name="Peng J."/>
            <person name="Wang H."/>
            <person name="Sun J."/>
            <person name="Guo Y."/>
        </authorList>
    </citation>
    <scope>NUCLEOTIDE SEQUENCE [LARGE SCALE GENOMIC DNA]</scope>
    <source>
        <strain evidence="6 7">S2-9</strain>
    </source>
</reference>
<dbReference type="PANTHER" id="PTHR30346:SF28">
    <property type="entry name" value="HTH-TYPE TRANSCRIPTIONAL REGULATOR CYNR"/>
    <property type="match status" value="1"/>
</dbReference>
<evidence type="ECO:0000313" key="7">
    <source>
        <dbReference type="Proteomes" id="UP001174867"/>
    </source>
</evidence>
<dbReference type="PANTHER" id="PTHR30346">
    <property type="entry name" value="TRANSCRIPTIONAL DUAL REGULATOR HCAR-RELATED"/>
    <property type="match status" value="1"/>
</dbReference>
<evidence type="ECO:0000313" key="6">
    <source>
        <dbReference type="EMBL" id="MDN8598703.1"/>
    </source>
</evidence>
<dbReference type="InterPro" id="IPR005119">
    <property type="entry name" value="LysR_subst-bd"/>
</dbReference>
<dbReference type="InterPro" id="IPR000847">
    <property type="entry name" value="LysR_HTH_N"/>
</dbReference>
<sequence length="289" mass="32238">MKGIDIKLLRAFVTLAKEGSYNDAAKTLFITQPALSKQIQMLETLTGGPLFLRGRHGATLTVFGTQLFPRADALLQAHIDFLSYAKEITMKNNEKLVMGFGISSFHKVPVWINRFRQQFPDCDVIINQLPSSVQMKMLQEGSLHAGFVRMPVTEGLSSHIIHEEILALAVPSESNIEFMNIQDLLSAYSLLQLDPSTSPCLAEQTALFLQNNQLNATPVPVTDDMTTLLALVAGGNGIAFLPESVRHFLPTEVKLLKPADKQIRWHIGVAWNSKIKNPWRDDFLKIVME</sequence>